<keyword evidence="3" id="KW-1185">Reference proteome</keyword>
<comment type="caution">
    <text evidence="2">The sequence shown here is derived from an EMBL/GenBank/DDBJ whole genome shotgun (WGS) entry which is preliminary data.</text>
</comment>
<dbReference type="OrthoDB" id="5043642at2759"/>
<dbReference type="RefSeq" id="XP_024665128.1">
    <property type="nucleotide sequence ID" value="XM_024809360.1"/>
</dbReference>
<feature type="transmembrane region" description="Helical" evidence="1">
    <location>
        <begin position="15"/>
        <end position="32"/>
    </location>
</feature>
<accession>A0A2T0FJL3</accession>
<keyword evidence="1" id="KW-0812">Transmembrane</keyword>
<evidence type="ECO:0000313" key="3">
    <source>
        <dbReference type="Proteomes" id="UP000238350"/>
    </source>
</evidence>
<dbReference type="AlphaFoldDB" id="A0A2T0FJL3"/>
<dbReference type="InterPro" id="IPR021848">
    <property type="entry name" value="HODM_asu-like"/>
</dbReference>
<keyword evidence="1" id="KW-1133">Transmembrane helix</keyword>
<dbReference type="EMBL" id="NDIQ01000021">
    <property type="protein sequence ID" value="PRT55183.1"/>
    <property type="molecule type" value="Genomic_DNA"/>
</dbReference>
<sequence>MFENLPAEAFSRGSVIGWGFSVLTFLLCRYLVNRWNTQSEKRGRPGAKVKLVPRGRMQLEPQLNIEWNNIEPAKFRPFKPQYAMTMALEKADFQEWLLLENTYDRMTTHRSEIAKNHTQDVNLVVDDPRTTAAVYELYDTVVGYMFTKWPQYFSRDGKNIKNLIKNTTFPANAERSKQSPKRLLEYLAENVEEDFIVLEYDENEEEYIAKAATFIAPSGFVPAEKVGIKLSDIHGPVPKYDEKLKLSMNRFFRRIETGQLVKRFNWTIQNSDKIYLPKGSHAGAAEKVERLHAKDLDFDHTVHFRVERQTLSRLPKSRFLVFTIRTYLTPLSQLKKEGLGERLVEAIHGLPSYIKQYKRADAWGPAVEEYMTMP</sequence>
<organism evidence="2 3">
    <name type="scientific">Wickerhamiella sorbophila</name>
    <dbReference type="NCBI Taxonomy" id="45607"/>
    <lineage>
        <taxon>Eukaryota</taxon>
        <taxon>Fungi</taxon>
        <taxon>Dikarya</taxon>
        <taxon>Ascomycota</taxon>
        <taxon>Saccharomycotina</taxon>
        <taxon>Dipodascomycetes</taxon>
        <taxon>Dipodascales</taxon>
        <taxon>Trichomonascaceae</taxon>
        <taxon>Wickerhamiella</taxon>
    </lineage>
</organism>
<evidence type="ECO:0000313" key="2">
    <source>
        <dbReference type="EMBL" id="PRT55183.1"/>
    </source>
</evidence>
<dbReference type="GeneID" id="36516551"/>
<name>A0A2T0FJL3_9ASCO</name>
<dbReference type="Pfam" id="PF11927">
    <property type="entry name" value="HODM_asu-like"/>
    <property type="match status" value="1"/>
</dbReference>
<dbReference type="Proteomes" id="UP000238350">
    <property type="component" value="Unassembled WGS sequence"/>
</dbReference>
<dbReference type="STRING" id="45607.A0A2T0FJL3"/>
<keyword evidence="1" id="KW-0472">Membrane</keyword>
<proteinExistence type="predicted"/>
<protein>
    <submittedName>
        <fullName evidence="2">Uncharacterized protein</fullName>
    </submittedName>
</protein>
<evidence type="ECO:0000256" key="1">
    <source>
        <dbReference type="SAM" id="Phobius"/>
    </source>
</evidence>
<gene>
    <name evidence="2" type="ORF">B9G98_02803</name>
</gene>
<reference evidence="2 3" key="1">
    <citation type="submission" date="2017-04" db="EMBL/GenBank/DDBJ databases">
        <title>Genome sequencing of [Candida] sorbophila.</title>
        <authorList>
            <person name="Ahn J.O."/>
        </authorList>
    </citation>
    <scope>NUCLEOTIDE SEQUENCE [LARGE SCALE GENOMIC DNA]</scope>
    <source>
        <strain evidence="2 3">DS02</strain>
    </source>
</reference>